<gene>
    <name evidence="3" type="ORF">A5630_08700</name>
</gene>
<dbReference type="OrthoDB" id="3177877at2"/>
<reference evidence="3 4" key="1">
    <citation type="submission" date="2016-06" db="EMBL/GenBank/DDBJ databases">
        <authorList>
            <person name="Kjaerup R.B."/>
            <person name="Dalgaard T.S."/>
            <person name="Juul-Madsen H.R."/>
        </authorList>
    </citation>
    <scope>NUCLEOTIDE SEQUENCE [LARGE SCALE GENOMIC DNA]</scope>
    <source>
        <strain evidence="3 4">1127319.6</strain>
    </source>
</reference>
<accession>A0A1A3GJ74</accession>
<name>A0A1A3GJ74_MYCMU</name>
<feature type="non-terminal residue" evidence="3">
    <location>
        <position position="597"/>
    </location>
</feature>
<dbReference type="AlphaFoldDB" id="A0A1A3GJ74"/>
<organism evidence="3 4">
    <name type="scientific">Mycolicibacterium mucogenicum</name>
    <name type="common">Mycobacterium mucogenicum</name>
    <dbReference type="NCBI Taxonomy" id="56689"/>
    <lineage>
        <taxon>Bacteria</taxon>
        <taxon>Bacillati</taxon>
        <taxon>Actinomycetota</taxon>
        <taxon>Actinomycetes</taxon>
        <taxon>Mycobacteriales</taxon>
        <taxon>Mycobacteriaceae</taxon>
        <taxon>Mycolicibacterium</taxon>
    </lineage>
</organism>
<feature type="domain" description="Endonuclease GajA/Old nuclease/RecF-like AAA" evidence="2">
    <location>
        <begin position="1"/>
        <end position="60"/>
    </location>
</feature>
<evidence type="ECO:0000313" key="3">
    <source>
        <dbReference type="EMBL" id="OBJ35860.1"/>
    </source>
</evidence>
<evidence type="ECO:0000256" key="1">
    <source>
        <dbReference type="SAM" id="Coils"/>
    </source>
</evidence>
<dbReference type="Pfam" id="PF13175">
    <property type="entry name" value="AAA_15"/>
    <property type="match status" value="1"/>
</dbReference>
<dbReference type="STRING" id="56689.GCA_001291445_01701"/>
<dbReference type="Gene3D" id="3.40.50.300">
    <property type="entry name" value="P-loop containing nucleotide triphosphate hydrolases"/>
    <property type="match status" value="1"/>
</dbReference>
<feature type="coiled-coil region" evidence="1">
    <location>
        <begin position="348"/>
        <end position="387"/>
    </location>
</feature>
<dbReference type="InterPro" id="IPR041685">
    <property type="entry name" value="AAA_GajA/Old/RecF-like"/>
</dbReference>
<comment type="caution">
    <text evidence="3">The sequence shown here is derived from an EMBL/GenBank/DDBJ whole genome shotgun (WGS) entry which is preliminary data.</text>
</comment>
<dbReference type="EMBL" id="LZLC01000257">
    <property type="protein sequence ID" value="OBJ35860.1"/>
    <property type="molecule type" value="Genomic_DNA"/>
</dbReference>
<sequence length="597" mass="62993">MKLHRLVLTNYRGITHREIDFPERGVVVVAGANEIGKSSMIEALDLLLESKDRSTKKEVKQVKPTHADVGAEVTAEISTGAYRFEYYKRFHKKAETRLTIRAPRREQLTGDEAHDRVRAMLEETVDTELWRAQRILQSAAMVPVDLAGCDALARALDVAAGQAGALEGALSGNEPLLVDRIDAEFLKYFTQTGRPTGVWAEAIKGLKAAQAEVAARTAAVAEVDEAVRRHGELTTELATATEQLAAAEVRLAAAREAATAVARVRDDLAQARVQAQAAVATSTAARSALDERQRLQADVEQRTGSIGELTAAAEHAAQQQVAAAQLQQAADTAVAVARSVVDTGRARLDAARRVVDQLSQRAEAVRLAGLLERVQAAADELAAVADQLGKITLTAAGMRAIETAAAAVDRAAAAAELASARIELVAHGDVELRVGDQDVTLSAGAEWTTSAGGRTDVELPGLLTVRVLPGTPAADTSAVLEAARNALAAALQPHGVDDVEAARVLDARRRELEAERDRLTVTRQTLLGADTVEALTARLAGLREQLGDTDAIDVGAARAELEAADAEQRRAAADYEQCRDTAAAAAAAVAAALTAAT</sequence>
<feature type="coiled-coil region" evidence="1">
    <location>
        <begin position="230"/>
        <end position="257"/>
    </location>
</feature>
<dbReference type="Proteomes" id="UP000093898">
    <property type="component" value="Unassembled WGS sequence"/>
</dbReference>
<protein>
    <recommendedName>
        <fullName evidence="2">Endonuclease GajA/Old nuclease/RecF-like AAA domain-containing protein</fullName>
    </recommendedName>
</protein>
<evidence type="ECO:0000259" key="2">
    <source>
        <dbReference type="Pfam" id="PF13175"/>
    </source>
</evidence>
<dbReference type="SUPFAM" id="SSF52540">
    <property type="entry name" value="P-loop containing nucleoside triphosphate hydrolases"/>
    <property type="match status" value="1"/>
</dbReference>
<keyword evidence="1" id="KW-0175">Coiled coil</keyword>
<dbReference type="PANTHER" id="PTHR41259">
    <property type="entry name" value="DOUBLE-STRAND BREAK REPAIR RAD50 ATPASE, PUTATIVE-RELATED"/>
    <property type="match status" value="1"/>
</dbReference>
<dbReference type="PANTHER" id="PTHR41259:SF1">
    <property type="entry name" value="DOUBLE-STRAND BREAK REPAIR RAD50 ATPASE, PUTATIVE-RELATED"/>
    <property type="match status" value="1"/>
</dbReference>
<evidence type="ECO:0000313" key="4">
    <source>
        <dbReference type="Proteomes" id="UP000093898"/>
    </source>
</evidence>
<proteinExistence type="predicted"/>
<dbReference type="RefSeq" id="WP_064986447.1">
    <property type="nucleotide sequence ID" value="NZ_LZLC01000257.1"/>
</dbReference>
<dbReference type="InterPro" id="IPR027417">
    <property type="entry name" value="P-loop_NTPase"/>
</dbReference>